<organism evidence="3 4">
    <name type="scientific">Mucilaginibacter gossypii</name>
    <dbReference type="NCBI Taxonomy" id="551996"/>
    <lineage>
        <taxon>Bacteria</taxon>
        <taxon>Pseudomonadati</taxon>
        <taxon>Bacteroidota</taxon>
        <taxon>Sphingobacteriia</taxon>
        <taxon>Sphingobacteriales</taxon>
        <taxon>Sphingobacteriaceae</taxon>
        <taxon>Mucilaginibacter</taxon>
    </lineage>
</organism>
<reference evidence="4" key="1">
    <citation type="submission" date="2016-10" db="EMBL/GenBank/DDBJ databases">
        <authorList>
            <person name="Varghese N."/>
            <person name="Submissions S."/>
        </authorList>
    </citation>
    <scope>NUCLEOTIDE SEQUENCE [LARGE SCALE GENOMIC DNA]</scope>
    <source>
        <strain evidence="4">Gh-67</strain>
    </source>
</reference>
<proteinExistence type="predicted"/>
<dbReference type="PANTHER" id="PTHR39200">
    <property type="entry name" value="HYPOTHETICAL EXPORTED PROTEIN"/>
    <property type="match status" value="1"/>
</dbReference>
<dbReference type="Pfam" id="PF10988">
    <property type="entry name" value="DUF2807"/>
    <property type="match status" value="1"/>
</dbReference>
<sequence length="247" mass="25681">MKSISKILLAAVLAAGTTGYASAKTVNPIVKHADQTTQDRHLSGFSAIDLAGSFDVYFTQGSNESVKVEAPSDVIDKIITEVQGGVLKIYSKKGTNWDNWSFGRSRKMIVHVVAKDMTSINVAGSGDVYFKDGISTTSLKLKVVGSGDMLGKVNAKNLDSSISGSGDMKLSGRADNSRVNVVGSGDFTARDLITINTEVHIAGSGDATINASSKIDASVSGSGDVHYTGGAKNISSSKAGSGDIERI</sequence>
<accession>A0A1G7VEF1</accession>
<evidence type="ECO:0000256" key="1">
    <source>
        <dbReference type="SAM" id="SignalP"/>
    </source>
</evidence>
<dbReference type="RefSeq" id="WP_091165080.1">
    <property type="nucleotide sequence ID" value="NZ_FNCG01000004.1"/>
</dbReference>
<feature type="signal peptide" evidence="1">
    <location>
        <begin position="1"/>
        <end position="23"/>
    </location>
</feature>
<name>A0A1G7VEF1_9SPHI</name>
<keyword evidence="1" id="KW-0732">Signal</keyword>
<gene>
    <name evidence="3" type="ORF">SAMN05192573_10433</name>
</gene>
<dbReference type="Gene3D" id="2.160.20.120">
    <property type="match status" value="1"/>
</dbReference>
<feature type="domain" description="Putative auto-transporter adhesin head GIN" evidence="2">
    <location>
        <begin position="45"/>
        <end position="230"/>
    </location>
</feature>
<dbReference type="EMBL" id="FNCG01000004">
    <property type="protein sequence ID" value="SDG58113.1"/>
    <property type="molecule type" value="Genomic_DNA"/>
</dbReference>
<evidence type="ECO:0000313" key="3">
    <source>
        <dbReference type="EMBL" id="SDG58113.1"/>
    </source>
</evidence>
<feature type="chain" id="PRO_5011792758" evidence="1">
    <location>
        <begin position="24"/>
        <end position="247"/>
    </location>
</feature>
<keyword evidence="4" id="KW-1185">Reference proteome</keyword>
<dbReference type="PANTHER" id="PTHR39200:SF1">
    <property type="entry name" value="AUTO-TRANSPORTER ADHESIN HEAD GIN DOMAIN-CONTAINING PROTEIN-RELATED"/>
    <property type="match status" value="1"/>
</dbReference>
<dbReference type="STRING" id="551996.SAMN05192573_10433"/>
<dbReference type="AlphaFoldDB" id="A0A1G7VEF1"/>
<protein>
    <submittedName>
        <fullName evidence="3">Putative auto-transporter adhesin, head GIN domain</fullName>
    </submittedName>
</protein>
<dbReference type="Proteomes" id="UP000199705">
    <property type="component" value="Unassembled WGS sequence"/>
</dbReference>
<evidence type="ECO:0000259" key="2">
    <source>
        <dbReference type="Pfam" id="PF10988"/>
    </source>
</evidence>
<dbReference type="InterPro" id="IPR021255">
    <property type="entry name" value="DUF2807"/>
</dbReference>
<evidence type="ECO:0000313" key="4">
    <source>
        <dbReference type="Proteomes" id="UP000199705"/>
    </source>
</evidence>